<dbReference type="AlphaFoldDB" id="A0A8I5QZ50"/>
<reference evidence="1" key="3">
    <citation type="submission" date="2025-09" db="UniProtKB">
        <authorList>
            <consortium name="Ensembl"/>
        </authorList>
    </citation>
    <scope>IDENTIFICATION</scope>
</reference>
<name>A0A8I5QZ50_PAPAN</name>
<keyword evidence="2" id="KW-1185">Reference proteome</keyword>
<evidence type="ECO:0000313" key="1">
    <source>
        <dbReference type="Ensembl" id="ENSPANP00000048008.1"/>
    </source>
</evidence>
<dbReference type="Proteomes" id="UP000028761">
    <property type="component" value="Chromosome 1"/>
</dbReference>
<reference evidence="1" key="2">
    <citation type="submission" date="2025-08" db="UniProtKB">
        <authorList>
            <consortium name="Ensembl"/>
        </authorList>
    </citation>
    <scope>IDENTIFICATION</scope>
</reference>
<dbReference type="Ensembl" id="ENSPANT00000075215.1">
    <property type="protein sequence ID" value="ENSPANP00000048008.1"/>
    <property type="gene ID" value="ENSPANG00000048569.1"/>
</dbReference>
<organism evidence="1 2">
    <name type="scientific">Papio anubis</name>
    <name type="common">Olive baboon</name>
    <dbReference type="NCBI Taxonomy" id="9555"/>
    <lineage>
        <taxon>Eukaryota</taxon>
        <taxon>Metazoa</taxon>
        <taxon>Chordata</taxon>
        <taxon>Craniata</taxon>
        <taxon>Vertebrata</taxon>
        <taxon>Euteleostomi</taxon>
        <taxon>Mammalia</taxon>
        <taxon>Eutheria</taxon>
        <taxon>Euarchontoglires</taxon>
        <taxon>Primates</taxon>
        <taxon>Haplorrhini</taxon>
        <taxon>Catarrhini</taxon>
        <taxon>Cercopithecidae</taxon>
        <taxon>Cercopithecinae</taxon>
        <taxon>Papio</taxon>
    </lineage>
</organism>
<reference evidence="1 2" key="1">
    <citation type="submission" date="2012-03" db="EMBL/GenBank/DDBJ databases">
        <title>Whole Genome Assembly of Papio anubis.</title>
        <authorList>
            <person name="Liu Y.L."/>
            <person name="Abraham K.A."/>
            <person name="Akbar H.A."/>
            <person name="Ali S.A."/>
            <person name="Anosike U.A."/>
            <person name="Aqrawi P.A."/>
            <person name="Arias F.A."/>
            <person name="Attaway T.A."/>
            <person name="Awwad R.A."/>
            <person name="Babu C.B."/>
            <person name="Bandaranaike D.B."/>
            <person name="Battles P.B."/>
            <person name="Bell A.B."/>
            <person name="Beltran B.B."/>
            <person name="Berhane-Mersha D.B."/>
            <person name="Bess C.B."/>
            <person name="Bickham C.B."/>
            <person name="Bolden T.B."/>
            <person name="Carter K.C."/>
            <person name="Chau D.C."/>
            <person name="Chavez A.C."/>
            <person name="Clerc-Blankenburg K.C."/>
            <person name="Coyle M.C."/>
            <person name="Dao M.D."/>
            <person name="Davila M.L.D."/>
            <person name="Davy-Carroll L.D."/>
            <person name="Denson S.D."/>
            <person name="Dinh H.D."/>
            <person name="Fernandez S.F."/>
            <person name="Fernando P.F."/>
            <person name="Forbes L.F."/>
            <person name="Francis C.F."/>
            <person name="Francisco L.F."/>
            <person name="Fu Q.F."/>
            <person name="Garcia-Iii R.G."/>
            <person name="Garrett T.G."/>
            <person name="Gross S.G."/>
            <person name="Gubbala S.G."/>
            <person name="Hirani K.H."/>
            <person name="Hogues M.H."/>
            <person name="Hollins B.H."/>
            <person name="Jackson L.J."/>
            <person name="Javaid M.J."/>
            <person name="Jhangiani S.J."/>
            <person name="Johnson A.J."/>
            <person name="Johnson B.J."/>
            <person name="Jones J.J."/>
            <person name="Joshi V.J."/>
            <person name="Kalu J.K."/>
            <person name="Khan N.K."/>
            <person name="Korchina V.K."/>
            <person name="Kovar C.K."/>
            <person name="Lago L.L."/>
            <person name="Lara F.L."/>
            <person name="Le T.-K.L."/>
            <person name="Lee S.L."/>
            <person name="Legall-Iii F.L."/>
            <person name="Lemon S.L."/>
            <person name="Liu J.L."/>
            <person name="Liu Y.-S.L."/>
            <person name="Liyanage D.L."/>
            <person name="Lopez J.L."/>
            <person name="Lorensuhewa L.L."/>
            <person name="Mata R.M."/>
            <person name="Mathew T.M."/>
            <person name="Mercado C.M."/>
            <person name="Mercado I.M."/>
            <person name="Morales K.M."/>
            <person name="Morgan M.M."/>
            <person name="Munidasa M.M."/>
            <person name="Ngo D.N."/>
            <person name="Nguyen L.N."/>
            <person name="Nguyen T.N."/>
            <person name="Nguyen N.N."/>
            <person name="Obregon M.O."/>
            <person name="Okwuonu G.O."/>
            <person name="Ongeri F.O."/>
            <person name="Onwere C.O."/>
            <person name="Osifeso I.O."/>
            <person name="Parra A.P."/>
            <person name="Patil S.P."/>
            <person name="Perez A.P."/>
            <person name="Perez Y.P."/>
            <person name="Pham C.P."/>
            <person name="Pu L.-L.P."/>
            <person name="Puazo M.P."/>
            <person name="Quiroz J.Q."/>
            <person name="Rouhana J.R."/>
            <person name="Ruiz M.R."/>
            <person name="Ruiz S.-J.R."/>
            <person name="Saada N.S."/>
            <person name="Santibanez J.S."/>
            <person name="Scheel M.S."/>
            <person name="Schneider B.S."/>
            <person name="Simmons D.S."/>
            <person name="Sisson I.S."/>
            <person name="Tang L.-Y.T."/>
            <person name="Thornton R.T."/>
            <person name="Tisius J.T."/>
            <person name="Toledanes G.T."/>
            <person name="Trejos Z.T."/>
            <person name="Usmani K.U."/>
            <person name="Varghese R.V."/>
            <person name="Vattathil S.V."/>
            <person name="Vee V.V."/>
            <person name="Walker D.W."/>
            <person name="Weissenberger G.W."/>
            <person name="White C.W."/>
            <person name="Williams A.W."/>
            <person name="Woodworth J.W."/>
            <person name="Wright R.W."/>
            <person name="Zhu Y.Z."/>
            <person name="Han Y.H."/>
            <person name="Newsham I.N."/>
            <person name="Nazareth L.N."/>
            <person name="Worley K.W."/>
            <person name="Muzny D.M."/>
            <person name="Rogers J.R."/>
            <person name="Gibbs R.G."/>
        </authorList>
    </citation>
    <scope>NUCLEOTIDE SEQUENCE [LARGE SCALE GENOMIC DNA]</scope>
</reference>
<proteinExistence type="predicted"/>
<accession>A0A8I5QZ50</accession>
<evidence type="ECO:0000313" key="2">
    <source>
        <dbReference type="Proteomes" id="UP000028761"/>
    </source>
</evidence>
<sequence length="80" mass="8816">MMGNMVRAVNSMSMSPLPHFFSHKVSVLVRGTAVWNTMTVNKAFHESTDGSFGRSIACRIGKPISRVSVYSSEDKPLPFP</sequence>
<protein>
    <submittedName>
        <fullName evidence="1">Uncharacterized protein</fullName>
    </submittedName>
</protein>
<dbReference type="GeneTree" id="ENSGT00960000190647"/>
<dbReference type="OMA" id="FCCEVSS"/>